<dbReference type="Proteomes" id="UP001204579">
    <property type="component" value="Unassembled WGS sequence"/>
</dbReference>
<comment type="caution">
    <text evidence="1">The sequence shown here is derived from an EMBL/GenBank/DDBJ whole genome shotgun (WGS) entry which is preliminary data.</text>
</comment>
<evidence type="ECO:0000313" key="1">
    <source>
        <dbReference type="EMBL" id="MCR8874892.1"/>
    </source>
</evidence>
<sequence>MADLVTRIILDNKQFNDNIQQSKKQLQTFTNFSDTLKTSIGKLAGGIGVAVTATEAFTKAMNSNKTVQDNFITLTQGMQESVDDFFSALVSGDWTVFEGGIDKAIKKGQQYVKTLRLLRQSLNIGQFAADELEANRDKAEVKLTQKGLSKEERTAAYEEFVKTGTEYRDELQRTYEFSWKQLQTALATKGVKFSNVDELRKAYAQYLNPASLQYSQLQQYKADKERVEGLGTQMRGNAGQYDTYYRTPEAKAAKKEFDDTYKGRINDFENLVRFENLFTEERAEEFQNYIDNITQFNSRIAEANKTLADGKVDFEDTLKKEEESKQQQLSVNVKPIIPEGSLKELNEQISNVTERISLAVDNNSRIALYAELKQLEEKKRVIEFQYKYPDSPDKAEENGLYVLEFNSKDIKLPTFTKKDVEINNNYAESLNAIATLMNSVTQMTNDSASAWISWSANVLTAVATAIPAIQTLVTAKTAEAGASAAASAAQTPVVGWILAGAAVASVLASLAALPKFEEGGIVGGNSFTGDNILARVNSGEMILNSGQQANLFSMLNNKTNINSNVEFVIKGQQLVGVLNNYNNKFNKTR</sequence>
<reference evidence="1 2" key="1">
    <citation type="submission" date="2022-08" db="EMBL/GenBank/DDBJ databases">
        <authorList>
            <person name="Zeman M."/>
            <person name="Kubasova T."/>
        </authorList>
    </citation>
    <scope>NUCLEOTIDE SEQUENCE [LARGE SCALE GENOMIC DNA]</scope>
    <source>
        <strain evidence="1 2">ET62</strain>
    </source>
</reference>
<keyword evidence="2" id="KW-1185">Reference proteome</keyword>
<dbReference type="EMBL" id="JANRHJ010000015">
    <property type="protein sequence ID" value="MCR8874892.1"/>
    <property type="molecule type" value="Genomic_DNA"/>
</dbReference>
<dbReference type="AlphaFoldDB" id="A0AAW5N6E6"/>
<evidence type="ECO:0000313" key="2">
    <source>
        <dbReference type="Proteomes" id="UP001204579"/>
    </source>
</evidence>
<organism evidence="1 2">
    <name type="scientific">Phocaeicola barnesiae</name>
    <dbReference type="NCBI Taxonomy" id="376804"/>
    <lineage>
        <taxon>Bacteria</taxon>
        <taxon>Pseudomonadati</taxon>
        <taxon>Bacteroidota</taxon>
        <taxon>Bacteroidia</taxon>
        <taxon>Bacteroidales</taxon>
        <taxon>Bacteroidaceae</taxon>
        <taxon>Phocaeicola</taxon>
    </lineage>
</organism>
<name>A0AAW5N6E6_9BACT</name>
<gene>
    <name evidence="1" type="ORF">NW209_12880</name>
</gene>
<dbReference type="RefSeq" id="WP_258336135.1">
    <property type="nucleotide sequence ID" value="NZ_JANRHJ010000015.1"/>
</dbReference>
<proteinExistence type="predicted"/>
<accession>A0AAW5N6E6</accession>
<protein>
    <submittedName>
        <fullName evidence="1">Uncharacterized protein</fullName>
    </submittedName>
</protein>